<reference evidence="7 8" key="1">
    <citation type="journal article" date="2021" name="MBio">
        <title>A New Model Trypanosomatid, Novymonas esmeraldas: Genomic Perception of Its 'Candidatus Pandoraea novymonadis' Endosymbiont.</title>
        <authorList>
            <person name="Zakharova A."/>
            <person name="Saura A."/>
            <person name="Butenko A."/>
            <person name="Podesvova L."/>
            <person name="Warmusova S."/>
            <person name="Kostygov A.Y."/>
            <person name="Nenarokova A."/>
            <person name="Lukes J."/>
            <person name="Opperdoes F.R."/>
            <person name="Yurchenko V."/>
        </authorList>
    </citation>
    <scope>NUCLEOTIDE SEQUENCE [LARGE SCALE GENOMIC DNA]</scope>
    <source>
        <strain evidence="7 8">E262AT.01</strain>
    </source>
</reference>
<evidence type="ECO:0000256" key="6">
    <source>
        <dbReference type="SAM" id="Phobius"/>
    </source>
</evidence>
<proteinExistence type="inferred from homology"/>
<keyword evidence="6" id="KW-1133">Transmembrane helix</keyword>
<sequence>MRLASAASAAGRPAKGAGSLRLALIGVFAMVLVIVFVTAYGVGSTTINPRRSKHLDLTESSLRLKQEAVRKCRDANAFLQNGGEVVAAQAIAEMERQREELSRTLALERERVTSARSLLQVCRDALATERSALFGVPDSNVSMRLQWLQRRHAFLEAELAKVTTMSPEAAEQHRRSDIRALQAALVREMYSDSPTTNPNTVSEATCAASPARYSVVFDLGSTGNRVHVYKYTMRPGAAAGAKGGAPPRDVLSGLELAEELFELNYRALSKLEDPVREAPEALLELYLKAKNFVPAELHACTPVEFKATAGLRMLGAVKAAEILAEIRARFLKEPLWLRGSAPVRILDGREEGPLAWLTVNFLLGAFGGGGGGAGSGAAAAAPSTVAIIDLGGGSTQIVFEPDNATFHSMHADLRYSTTLGSRSVHAYQHSYEGYGLHAATKELLFHVQGKRQAKPGAASTNTTTTTTTTTTTAKPAEGTFGWDFIADIVGGGGGGDELEGDEVATTVPPLQPPLPPPQLDADAVDAFPCFAVDYEDPLGVRNVKRDDTGRPVVQPSFAACADQFRDRLLKPVGLNCSTAHCGLAGVFQPPLANFTGDIYAFSFLFDLLGLANTSLLPPGAVVSREKFELKLPDLARVGEGHCAALSLARIAEQAAKGNLGSLKPEYECMYYAYVYALLRYGYEVPEDRVLHVAKKIRGYETAWSLGASLLSLS</sequence>
<dbReference type="PROSITE" id="PS01238">
    <property type="entry name" value="GDA1_CD39_NTPASE"/>
    <property type="match status" value="1"/>
</dbReference>
<keyword evidence="6" id="KW-0812">Transmembrane</keyword>
<evidence type="ECO:0000256" key="5">
    <source>
        <dbReference type="SAM" id="MobiDB-lite"/>
    </source>
</evidence>
<dbReference type="AlphaFoldDB" id="A0AAW0ES28"/>
<organism evidence="7 8">
    <name type="scientific">Novymonas esmeraldas</name>
    <dbReference type="NCBI Taxonomy" id="1808958"/>
    <lineage>
        <taxon>Eukaryota</taxon>
        <taxon>Discoba</taxon>
        <taxon>Euglenozoa</taxon>
        <taxon>Kinetoplastea</taxon>
        <taxon>Metakinetoplastina</taxon>
        <taxon>Trypanosomatida</taxon>
        <taxon>Trypanosomatidae</taxon>
        <taxon>Novymonas</taxon>
    </lineage>
</organism>
<dbReference type="InterPro" id="IPR000407">
    <property type="entry name" value="GDA1_CD39_NTPase"/>
</dbReference>
<evidence type="ECO:0000256" key="3">
    <source>
        <dbReference type="PIRSR" id="PIRSR600407-1"/>
    </source>
</evidence>
<dbReference type="GO" id="GO:0005524">
    <property type="term" value="F:ATP binding"/>
    <property type="evidence" value="ECO:0007669"/>
    <property type="project" value="UniProtKB-KW"/>
</dbReference>
<dbReference type="Pfam" id="PF01150">
    <property type="entry name" value="GDA1_CD39"/>
    <property type="match status" value="1"/>
</dbReference>
<dbReference type="PANTHER" id="PTHR11782:SF127">
    <property type="entry name" value="NTPASE, ISOFORM F"/>
    <property type="match status" value="1"/>
</dbReference>
<keyword evidence="8" id="KW-1185">Reference proteome</keyword>
<keyword evidence="4" id="KW-0067">ATP-binding</keyword>
<keyword evidence="6" id="KW-0472">Membrane</keyword>
<feature type="active site" description="Proton acceptor" evidence="3">
    <location>
        <position position="351"/>
    </location>
</feature>
<dbReference type="Gene3D" id="3.30.420.40">
    <property type="match status" value="1"/>
</dbReference>
<comment type="caution">
    <text evidence="7">The sequence shown here is derived from an EMBL/GenBank/DDBJ whole genome shotgun (WGS) entry which is preliminary data.</text>
</comment>
<evidence type="ECO:0000256" key="1">
    <source>
        <dbReference type="ARBA" id="ARBA00009283"/>
    </source>
</evidence>
<dbReference type="Gene3D" id="3.30.420.150">
    <property type="entry name" value="Exopolyphosphatase. Domain 2"/>
    <property type="match status" value="1"/>
</dbReference>
<evidence type="ECO:0000256" key="4">
    <source>
        <dbReference type="PIRSR" id="PIRSR600407-2"/>
    </source>
</evidence>
<evidence type="ECO:0000313" key="8">
    <source>
        <dbReference type="Proteomes" id="UP001430356"/>
    </source>
</evidence>
<keyword evidence="2" id="KW-0378">Hydrolase</keyword>
<evidence type="ECO:0000313" key="7">
    <source>
        <dbReference type="EMBL" id="KAK7196311.1"/>
    </source>
</evidence>
<name>A0AAW0ES28_9TRYP</name>
<accession>A0AAW0ES28</accession>
<dbReference type="Proteomes" id="UP001430356">
    <property type="component" value="Unassembled WGS sequence"/>
</dbReference>
<feature type="transmembrane region" description="Helical" evidence="6">
    <location>
        <begin position="20"/>
        <end position="42"/>
    </location>
</feature>
<gene>
    <name evidence="7" type="ORF">NESM_000567200</name>
</gene>
<feature type="compositionally biased region" description="Low complexity" evidence="5">
    <location>
        <begin position="460"/>
        <end position="472"/>
    </location>
</feature>
<feature type="binding site" evidence="4">
    <location>
        <begin position="392"/>
        <end position="396"/>
    </location>
    <ligand>
        <name>ATP</name>
        <dbReference type="ChEBI" id="CHEBI:30616"/>
    </ligand>
</feature>
<feature type="region of interest" description="Disordered" evidence="5">
    <location>
        <begin position="451"/>
        <end position="474"/>
    </location>
</feature>
<dbReference type="PANTHER" id="PTHR11782">
    <property type="entry name" value="ADENOSINE/GUANOSINE DIPHOSPHATASE"/>
    <property type="match status" value="1"/>
</dbReference>
<dbReference type="EMBL" id="JAECZO010000073">
    <property type="protein sequence ID" value="KAK7196311.1"/>
    <property type="molecule type" value="Genomic_DNA"/>
</dbReference>
<keyword evidence="4" id="KW-0547">Nucleotide-binding</keyword>
<evidence type="ECO:0000256" key="2">
    <source>
        <dbReference type="ARBA" id="ARBA00022801"/>
    </source>
</evidence>
<protein>
    <submittedName>
        <fullName evidence="7">Guanosine diphosphatase</fullName>
    </submittedName>
</protein>
<dbReference type="GO" id="GO:0016787">
    <property type="term" value="F:hydrolase activity"/>
    <property type="evidence" value="ECO:0007669"/>
    <property type="project" value="UniProtKB-KW"/>
</dbReference>
<comment type="similarity">
    <text evidence="1">Belongs to the GDA1/CD39 NTPase family.</text>
</comment>